<feature type="transmembrane region" description="Helical" evidence="1">
    <location>
        <begin position="284"/>
        <end position="304"/>
    </location>
</feature>
<dbReference type="Gene3D" id="2.60.120.200">
    <property type="match status" value="1"/>
</dbReference>
<keyword evidence="1" id="KW-0812">Transmembrane</keyword>
<evidence type="ECO:0000313" key="2">
    <source>
        <dbReference type="EMBL" id="SNS67316.1"/>
    </source>
</evidence>
<feature type="transmembrane region" description="Helical" evidence="1">
    <location>
        <begin position="325"/>
        <end position="350"/>
    </location>
</feature>
<dbReference type="GO" id="GO:0005886">
    <property type="term" value="C:plasma membrane"/>
    <property type="evidence" value="ECO:0007669"/>
    <property type="project" value="UniProtKB-SubCell"/>
</dbReference>
<proteinExistence type="predicted"/>
<evidence type="ECO:0000256" key="1">
    <source>
        <dbReference type="SAM" id="Phobius"/>
    </source>
</evidence>
<feature type="transmembrane region" description="Helical" evidence="1">
    <location>
        <begin position="370"/>
        <end position="392"/>
    </location>
</feature>
<feature type="transmembrane region" description="Helical" evidence="1">
    <location>
        <begin position="462"/>
        <end position="484"/>
    </location>
</feature>
<accession>A0A239GDB6</accession>
<dbReference type="OrthoDB" id="185815at2"/>
<protein>
    <submittedName>
        <fullName evidence="2">ABC-type transport system involved in multi-copper enzyme maturation, permease component</fullName>
    </submittedName>
</protein>
<evidence type="ECO:0000313" key="3">
    <source>
        <dbReference type="Proteomes" id="UP000198362"/>
    </source>
</evidence>
<keyword evidence="3" id="KW-1185">Reference proteome</keyword>
<name>A0A239GDB6_9ACTN</name>
<dbReference type="Proteomes" id="UP000198362">
    <property type="component" value="Unassembled WGS sequence"/>
</dbReference>
<organism evidence="2 3">
    <name type="scientific">Asanoa hainanensis</name>
    <dbReference type="NCBI Taxonomy" id="560556"/>
    <lineage>
        <taxon>Bacteria</taxon>
        <taxon>Bacillati</taxon>
        <taxon>Actinomycetota</taxon>
        <taxon>Actinomycetes</taxon>
        <taxon>Micromonosporales</taxon>
        <taxon>Micromonosporaceae</taxon>
        <taxon>Asanoa</taxon>
    </lineage>
</organism>
<dbReference type="AlphaFoldDB" id="A0A239GDB6"/>
<sequence length="489" mass="49955">MIGLVRAELTKFRSVRGWLVGCGIAVVLMVLLAVVAAAGTDARVGGPGARAELPRASDGTPVLDGFTFLQQPLAGDGTLTVRVASLTGVALRPPTPDEPVPTEREEATPEPWAKAGLIIKDGTTPGSPYAAVMVTGSHGVRLQHDFIHDLAGPADARWLRLVRRGGTVTAYASTDGAAWTTVGSAPLATGEMSAGIFVATPPHQEYEQFVGGTSVVGGGAIATGTFDNLTGPGGDWTMVDVGADDSPNRPEGTSTRTGDTFVLRGGGDIAPVDGGTGPKLEQTLSGGFLALTVLAVLGVLFVTTEYRRGMVRTTFAATPSRVRVLAAKSVVLGGVTFAVGLVAATAALLVGTAIRGDNAYPADALTQVRIVVGTAALIAVATVLALAIGTILRRGAGAVAAVVVLITLPYILSAAAVLPAATADWVLRITPAAAFAVQQTVPEWPQVDQAYTPAFGFFPLPAWGGFAVLCAWTALALAIAAALLRRRDA</sequence>
<feature type="transmembrane region" description="Helical" evidence="1">
    <location>
        <begin position="399"/>
        <end position="421"/>
    </location>
</feature>
<keyword evidence="1" id="KW-1133">Transmembrane helix</keyword>
<feature type="transmembrane region" description="Helical" evidence="1">
    <location>
        <begin position="18"/>
        <end position="38"/>
    </location>
</feature>
<dbReference type="RefSeq" id="WP_089243894.1">
    <property type="nucleotide sequence ID" value="NZ_FZPH01000001.1"/>
</dbReference>
<dbReference type="PANTHER" id="PTHR37305">
    <property type="entry name" value="INTEGRAL MEMBRANE PROTEIN-RELATED"/>
    <property type="match status" value="1"/>
</dbReference>
<dbReference type="GO" id="GO:0140359">
    <property type="term" value="F:ABC-type transporter activity"/>
    <property type="evidence" value="ECO:0007669"/>
    <property type="project" value="InterPro"/>
</dbReference>
<reference evidence="2 3" key="1">
    <citation type="submission" date="2017-06" db="EMBL/GenBank/DDBJ databases">
        <authorList>
            <person name="Kim H.J."/>
            <person name="Triplett B.A."/>
        </authorList>
    </citation>
    <scope>NUCLEOTIDE SEQUENCE [LARGE SCALE GENOMIC DNA]</scope>
    <source>
        <strain evidence="2 3">CGMCC 4.5593</strain>
    </source>
</reference>
<keyword evidence="1" id="KW-0472">Membrane</keyword>
<gene>
    <name evidence="2" type="ORF">SAMN05421812_101353</name>
</gene>
<dbReference type="Pfam" id="PF12679">
    <property type="entry name" value="ABC2_membrane_2"/>
    <property type="match status" value="1"/>
</dbReference>
<dbReference type="PANTHER" id="PTHR37305:SF1">
    <property type="entry name" value="MEMBRANE PROTEIN"/>
    <property type="match status" value="1"/>
</dbReference>
<dbReference type="EMBL" id="FZPH01000001">
    <property type="protein sequence ID" value="SNS67316.1"/>
    <property type="molecule type" value="Genomic_DNA"/>
</dbReference>